<accession>A0A814DF07</accession>
<keyword evidence="3" id="KW-0497">Mitogen</keyword>
<evidence type="ECO:0000256" key="4">
    <source>
        <dbReference type="RuleBase" id="RU003818"/>
    </source>
</evidence>
<evidence type="ECO:0000256" key="1">
    <source>
        <dbReference type="ARBA" id="ARBA00006686"/>
    </source>
</evidence>
<dbReference type="InterPro" id="IPR029034">
    <property type="entry name" value="Cystine-knot_cytokine"/>
</dbReference>
<feature type="signal peptide" evidence="5">
    <location>
        <begin position="1"/>
        <end position="22"/>
    </location>
</feature>
<dbReference type="PROSITE" id="PS50278">
    <property type="entry name" value="PDGF_2"/>
    <property type="match status" value="1"/>
</dbReference>
<evidence type="ECO:0000313" key="8">
    <source>
        <dbReference type="EMBL" id="CAF1380770.1"/>
    </source>
</evidence>
<dbReference type="GO" id="GO:0008284">
    <property type="term" value="P:positive regulation of cell population proliferation"/>
    <property type="evidence" value="ECO:0007669"/>
    <property type="project" value="TreeGrafter"/>
</dbReference>
<dbReference type="Proteomes" id="UP000663870">
    <property type="component" value="Unassembled WGS sequence"/>
</dbReference>
<dbReference type="InterPro" id="IPR000072">
    <property type="entry name" value="PDGF/VEGF_dom"/>
</dbReference>
<dbReference type="PANTHER" id="PTHR11633">
    <property type="entry name" value="PLATELET-DERIVED GROWTH FACTOR"/>
    <property type="match status" value="1"/>
</dbReference>
<protein>
    <recommendedName>
        <fullName evidence="6">Platelet-derived growth factor (PDGF) family profile domain-containing protein</fullName>
    </recommendedName>
</protein>
<evidence type="ECO:0000313" key="10">
    <source>
        <dbReference type="Proteomes" id="UP000663870"/>
    </source>
</evidence>
<feature type="chain" id="PRO_5035599689" description="Platelet-derived growth factor (PDGF) family profile domain-containing protein" evidence="5">
    <location>
        <begin position="23"/>
        <end position="264"/>
    </location>
</feature>
<evidence type="ECO:0000256" key="3">
    <source>
        <dbReference type="ARBA" id="ARBA00023246"/>
    </source>
</evidence>
<dbReference type="SMART" id="SM00141">
    <property type="entry name" value="PDGF"/>
    <property type="match status" value="1"/>
</dbReference>
<reference evidence="7" key="1">
    <citation type="submission" date="2021-02" db="EMBL/GenBank/DDBJ databases">
        <authorList>
            <person name="Nowell W R."/>
        </authorList>
    </citation>
    <scope>NUCLEOTIDE SEQUENCE</scope>
</reference>
<dbReference type="Gene3D" id="2.10.90.10">
    <property type="entry name" value="Cystine-knot cytokines"/>
    <property type="match status" value="1"/>
</dbReference>
<dbReference type="EMBL" id="CAJNOL010001551">
    <property type="protein sequence ID" value="CAF1380770.1"/>
    <property type="molecule type" value="Genomic_DNA"/>
</dbReference>
<gene>
    <name evidence="8" type="ORF">JXQ802_LOCUS33667</name>
    <name evidence="7" type="ORF">PYM288_LOCUS12297</name>
</gene>
<sequence>MTCNLILCIFILIILNFYWSYGASGATRDQLILANFKAQLSKARTLKQALAIYADANVRNRHQVAMQTDLRKIEKGINIQLADFDLPKDDKIVPYVNGGCLPRITCVPVYAQQATTGGIVFPNCVEVHRCSGCCQETQFSCEPTKIDFVSFSPIIKFEHGEGSIPPIAALKPFKTENHTECTCKCKLKEDACPSNAQVLDHELCRCREQACFPQCQAMQRCQLLNTQDKPSCVCKRPIPGQNGAYSCPSGYQPDARCKKCMKYP</sequence>
<dbReference type="AlphaFoldDB" id="A0A814DF07"/>
<dbReference type="Pfam" id="PF00341">
    <property type="entry name" value="PDGF"/>
    <property type="match status" value="1"/>
</dbReference>
<dbReference type="GO" id="GO:0008083">
    <property type="term" value="F:growth factor activity"/>
    <property type="evidence" value="ECO:0007669"/>
    <property type="project" value="UniProtKB-KW"/>
</dbReference>
<comment type="similarity">
    <text evidence="1 4">Belongs to the PDGF/VEGF growth factor family.</text>
</comment>
<keyword evidence="5" id="KW-0732">Signal</keyword>
<evidence type="ECO:0000313" key="7">
    <source>
        <dbReference type="EMBL" id="CAF0954503.1"/>
    </source>
</evidence>
<name>A0A814DF07_9BILA</name>
<dbReference type="EMBL" id="CAJNOH010000225">
    <property type="protein sequence ID" value="CAF0954503.1"/>
    <property type="molecule type" value="Genomic_DNA"/>
</dbReference>
<proteinExistence type="inferred from homology"/>
<comment type="caution">
    <text evidence="7">The sequence shown here is derived from an EMBL/GenBank/DDBJ whole genome shotgun (WGS) entry which is preliminary data.</text>
</comment>
<dbReference type="GO" id="GO:0016020">
    <property type="term" value="C:membrane"/>
    <property type="evidence" value="ECO:0007669"/>
    <property type="project" value="InterPro"/>
</dbReference>
<dbReference type="GO" id="GO:0051781">
    <property type="term" value="P:positive regulation of cell division"/>
    <property type="evidence" value="ECO:0007669"/>
    <property type="project" value="UniProtKB-KW"/>
</dbReference>
<dbReference type="GO" id="GO:0070851">
    <property type="term" value="F:growth factor receptor binding"/>
    <property type="evidence" value="ECO:0007669"/>
    <property type="project" value="TreeGrafter"/>
</dbReference>
<keyword evidence="10" id="KW-1185">Reference proteome</keyword>
<keyword evidence="2 4" id="KW-0339">Growth factor</keyword>
<organism evidence="7 9">
    <name type="scientific">Rotaria sordida</name>
    <dbReference type="NCBI Taxonomy" id="392033"/>
    <lineage>
        <taxon>Eukaryota</taxon>
        <taxon>Metazoa</taxon>
        <taxon>Spiralia</taxon>
        <taxon>Gnathifera</taxon>
        <taxon>Rotifera</taxon>
        <taxon>Eurotatoria</taxon>
        <taxon>Bdelloidea</taxon>
        <taxon>Philodinida</taxon>
        <taxon>Philodinidae</taxon>
        <taxon>Rotaria</taxon>
    </lineage>
</organism>
<feature type="domain" description="Platelet-derived growth factor (PDGF) family profile" evidence="6">
    <location>
        <begin position="100"/>
        <end position="188"/>
    </location>
</feature>
<dbReference type="GO" id="GO:0005615">
    <property type="term" value="C:extracellular space"/>
    <property type="evidence" value="ECO:0007669"/>
    <property type="project" value="TreeGrafter"/>
</dbReference>
<dbReference type="Proteomes" id="UP000663854">
    <property type="component" value="Unassembled WGS sequence"/>
</dbReference>
<dbReference type="SUPFAM" id="SSF57501">
    <property type="entry name" value="Cystine-knot cytokines"/>
    <property type="match status" value="1"/>
</dbReference>
<dbReference type="PANTHER" id="PTHR11633:SF1">
    <property type="entry name" value="LD28763P"/>
    <property type="match status" value="1"/>
</dbReference>
<evidence type="ECO:0000256" key="2">
    <source>
        <dbReference type="ARBA" id="ARBA00023030"/>
    </source>
</evidence>
<evidence type="ECO:0000313" key="9">
    <source>
        <dbReference type="Proteomes" id="UP000663854"/>
    </source>
</evidence>
<evidence type="ECO:0000259" key="6">
    <source>
        <dbReference type="PROSITE" id="PS50278"/>
    </source>
</evidence>
<evidence type="ECO:0000256" key="5">
    <source>
        <dbReference type="SAM" id="SignalP"/>
    </source>
</evidence>